<dbReference type="Pfam" id="PF13467">
    <property type="entry name" value="RHH_4"/>
    <property type="match status" value="1"/>
</dbReference>
<organism evidence="2 3">
    <name type="scientific">Dichotomicrobium thermohalophilum</name>
    <dbReference type="NCBI Taxonomy" id="933063"/>
    <lineage>
        <taxon>Bacteria</taxon>
        <taxon>Pseudomonadati</taxon>
        <taxon>Pseudomonadota</taxon>
        <taxon>Alphaproteobacteria</taxon>
        <taxon>Hyphomicrobiales</taxon>
        <taxon>Hyphomicrobiaceae</taxon>
        <taxon>Dichotomicrobium</taxon>
    </lineage>
</organism>
<protein>
    <submittedName>
        <fullName evidence="2">Ribbon-helix-helix protein</fullName>
    </submittedName>
</protein>
<dbReference type="RefSeq" id="WP_119060263.1">
    <property type="nucleotide sequence ID" value="NZ_QXDF01000001.1"/>
</dbReference>
<evidence type="ECO:0000313" key="2">
    <source>
        <dbReference type="EMBL" id="RIA55349.1"/>
    </source>
</evidence>
<comment type="caution">
    <text evidence="2">The sequence shown here is derived from an EMBL/GenBank/DDBJ whole genome shotgun (WGS) entry which is preliminary data.</text>
</comment>
<feature type="domain" description="Ribbon-helix-helix" evidence="1">
    <location>
        <begin position="10"/>
        <end position="72"/>
    </location>
</feature>
<dbReference type="Gene3D" id="1.10.3990.20">
    <property type="entry name" value="protein bp1543"/>
    <property type="match status" value="1"/>
</dbReference>
<dbReference type="InterPro" id="IPR027373">
    <property type="entry name" value="RHH_dom"/>
</dbReference>
<dbReference type="OrthoDB" id="7477016at2"/>
<evidence type="ECO:0000313" key="3">
    <source>
        <dbReference type="Proteomes" id="UP000266273"/>
    </source>
</evidence>
<accession>A0A397Q4L0</accession>
<proteinExistence type="predicted"/>
<sequence>MTALTDNARPRKHSLNIAGHRTSISLEDAFWTALREIAREEQRPVGDIVAEIDGARGASGLSSAIRVYVLSRYRQKATWQQGQR</sequence>
<keyword evidence="3" id="KW-1185">Reference proteome</keyword>
<dbReference type="AlphaFoldDB" id="A0A397Q4L0"/>
<reference evidence="2 3" key="1">
    <citation type="submission" date="2018-08" db="EMBL/GenBank/DDBJ databases">
        <title>Genomic Encyclopedia of Archaeal and Bacterial Type Strains, Phase II (KMG-II): from individual species to whole genera.</title>
        <authorList>
            <person name="Goeker M."/>
        </authorList>
    </citation>
    <scope>NUCLEOTIDE SEQUENCE [LARGE SCALE GENOMIC DNA]</scope>
    <source>
        <strain evidence="2 3">DSM 5002</strain>
    </source>
</reference>
<name>A0A397Q4L0_9HYPH</name>
<gene>
    <name evidence="2" type="ORF">BXY53_0411</name>
</gene>
<evidence type="ECO:0000259" key="1">
    <source>
        <dbReference type="Pfam" id="PF13467"/>
    </source>
</evidence>
<dbReference type="EMBL" id="QXDF01000001">
    <property type="protein sequence ID" value="RIA55349.1"/>
    <property type="molecule type" value="Genomic_DNA"/>
</dbReference>
<dbReference type="Proteomes" id="UP000266273">
    <property type="component" value="Unassembled WGS sequence"/>
</dbReference>
<dbReference type="InterPro" id="IPR038268">
    <property type="entry name" value="RHH_sf"/>
</dbReference>